<dbReference type="EMBL" id="UINC01066854">
    <property type="protein sequence ID" value="SVB97964.1"/>
    <property type="molecule type" value="Genomic_DNA"/>
</dbReference>
<sequence>MCYEPGFGGDTSNCAVAAARQGASVVYFTALGKGVF</sequence>
<feature type="non-terminal residue" evidence="2">
    <location>
        <position position="36"/>
    </location>
</feature>
<accession>A0A382IE21</accession>
<name>A0A382IE21_9ZZZZ</name>
<evidence type="ECO:0000259" key="1">
    <source>
        <dbReference type="Pfam" id="PF00294"/>
    </source>
</evidence>
<dbReference type="InterPro" id="IPR011611">
    <property type="entry name" value="PfkB_dom"/>
</dbReference>
<feature type="domain" description="Carbohydrate kinase PfkB" evidence="1">
    <location>
        <begin position="4"/>
        <end position="34"/>
    </location>
</feature>
<dbReference type="SUPFAM" id="SSF53613">
    <property type="entry name" value="Ribokinase-like"/>
    <property type="match status" value="1"/>
</dbReference>
<gene>
    <name evidence="2" type="ORF">METZ01_LOCUS250818</name>
</gene>
<protein>
    <recommendedName>
        <fullName evidence="1">Carbohydrate kinase PfkB domain-containing protein</fullName>
    </recommendedName>
</protein>
<reference evidence="2" key="1">
    <citation type="submission" date="2018-05" db="EMBL/GenBank/DDBJ databases">
        <authorList>
            <person name="Lanie J.A."/>
            <person name="Ng W.-L."/>
            <person name="Kazmierczak K.M."/>
            <person name="Andrzejewski T.M."/>
            <person name="Davidsen T.M."/>
            <person name="Wayne K.J."/>
            <person name="Tettelin H."/>
            <person name="Glass J.I."/>
            <person name="Rusch D."/>
            <person name="Podicherti R."/>
            <person name="Tsui H.-C.T."/>
            <person name="Winkler M.E."/>
        </authorList>
    </citation>
    <scope>NUCLEOTIDE SEQUENCE</scope>
</reference>
<dbReference type="Gene3D" id="3.40.1190.20">
    <property type="match status" value="1"/>
</dbReference>
<evidence type="ECO:0000313" key="2">
    <source>
        <dbReference type="EMBL" id="SVB97964.1"/>
    </source>
</evidence>
<dbReference type="InterPro" id="IPR029056">
    <property type="entry name" value="Ribokinase-like"/>
</dbReference>
<dbReference type="Pfam" id="PF00294">
    <property type="entry name" value="PfkB"/>
    <property type="match status" value="1"/>
</dbReference>
<dbReference type="AlphaFoldDB" id="A0A382IE21"/>
<organism evidence="2">
    <name type="scientific">marine metagenome</name>
    <dbReference type="NCBI Taxonomy" id="408172"/>
    <lineage>
        <taxon>unclassified sequences</taxon>
        <taxon>metagenomes</taxon>
        <taxon>ecological metagenomes</taxon>
    </lineage>
</organism>
<proteinExistence type="predicted"/>